<evidence type="ECO:0000313" key="11">
    <source>
        <dbReference type="Proteomes" id="UP000005273"/>
    </source>
</evidence>
<evidence type="ECO:0000256" key="8">
    <source>
        <dbReference type="PROSITE-ProRule" id="PRU01026"/>
    </source>
</evidence>
<evidence type="ECO:0000256" key="6">
    <source>
        <dbReference type="ARBA" id="ARBA00022884"/>
    </source>
</evidence>
<dbReference type="InterPro" id="IPR020598">
    <property type="entry name" value="rRNA_Ade_methylase_Trfase_N"/>
</dbReference>
<dbReference type="Proteomes" id="UP000005273">
    <property type="component" value="Unassembled WGS sequence"/>
</dbReference>
<evidence type="ECO:0000256" key="5">
    <source>
        <dbReference type="ARBA" id="ARBA00022691"/>
    </source>
</evidence>
<accession>A0A0T5XCR0</accession>
<evidence type="ECO:0000256" key="4">
    <source>
        <dbReference type="ARBA" id="ARBA00022679"/>
    </source>
</evidence>
<proteinExistence type="inferred from homology"/>
<keyword evidence="11" id="KW-1185">Reference proteome</keyword>
<dbReference type="PROSITE" id="PS01131">
    <property type="entry name" value="RRNA_A_DIMETH"/>
    <property type="match status" value="1"/>
</dbReference>
<dbReference type="GO" id="GO:0005737">
    <property type="term" value="C:cytoplasm"/>
    <property type="evidence" value="ECO:0007669"/>
    <property type="project" value="UniProtKB-SubCell"/>
</dbReference>
<evidence type="ECO:0000256" key="3">
    <source>
        <dbReference type="ARBA" id="ARBA00022603"/>
    </source>
</evidence>
<dbReference type="eggNOG" id="COG0030">
    <property type="taxonomic scope" value="Bacteria"/>
</dbReference>
<dbReference type="HAMAP" id="MF_00607">
    <property type="entry name" value="16SrRNA_methyltr_A"/>
    <property type="match status" value="1"/>
</dbReference>
<comment type="similarity">
    <text evidence="7">Belongs to the class I-like SAM-binding methyltransferase superfamily. rRNA adenine N(6)-methyltransferase family. RsmA subfamily.</text>
</comment>
<dbReference type="AlphaFoldDB" id="A0A0T5XCR0"/>
<comment type="catalytic activity">
    <reaction evidence="7">
        <text>adenosine(1518)/adenosine(1519) in 16S rRNA + 4 S-adenosyl-L-methionine = N(6)-dimethyladenosine(1518)/N(6)-dimethyladenosine(1519) in 16S rRNA + 4 S-adenosyl-L-homocysteine + 4 H(+)</text>
        <dbReference type="Rhea" id="RHEA:19609"/>
        <dbReference type="Rhea" id="RHEA-COMP:10232"/>
        <dbReference type="Rhea" id="RHEA-COMP:10233"/>
        <dbReference type="ChEBI" id="CHEBI:15378"/>
        <dbReference type="ChEBI" id="CHEBI:57856"/>
        <dbReference type="ChEBI" id="CHEBI:59789"/>
        <dbReference type="ChEBI" id="CHEBI:74411"/>
        <dbReference type="ChEBI" id="CHEBI:74493"/>
        <dbReference type="EC" id="2.1.1.182"/>
    </reaction>
</comment>
<gene>
    <name evidence="7" type="primary">rsmA</name>
    <name evidence="7" type="synonym">ksgA</name>
    <name evidence="10" type="ORF">HMPREF1705_03341</name>
</gene>
<organism evidence="10 11">
    <name type="scientific">Acetomicrobium hydrogeniformans ATCC BAA-1850</name>
    <dbReference type="NCBI Taxonomy" id="592015"/>
    <lineage>
        <taxon>Bacteria</taxon>
        <taxon>Thermotogati</taxon>
        <taxon>Synergistota</taxon>
        <taxon>Synergistia</taxon>
        <taxon>Synergistales</taxon>
        <taxon>Acetomicrobiaceae</taxon>
        <taxon>Acetomicrobium</taxon>
    </lineage>
</organism>
<feature type="binding site" evidence="7 8">
    <location>
        <position position="70"/>
    </location>
    <ligand>
        <name>S-adenosyl-L-methionine</name>
        <dbReference type="ChEBI" id="CHEBI:59789"/>
    </ligand>
</feature>
<dbReference type="PANTHER" id="PTHR11727">
    <property type="entry name" value="DIMETHYLADENOSINE TRANSFERASE"/>
    <property type="match status" value="1"/>
</dbReference>
<feature type="binding site" evidence="7 8">
    <location>
        <position position="48"/>
    </location>
    <ligand>
        <name>S-adenosyl-L-methionine</name>
        <dbReference type="ChEBI" id="CHEBI:59789"/>
    </ligand>
</feature>
<feature type="binding site" evidence="7 8">
    <location>
        <position position="115"/>
    </location>
    <ligand>
        <name>S-adenosyl-L-methionine</name>
        <dbReference type="ChEBI" id="CHEBI:59789"/>
    </ligand>
</feature>
<keyword evidence="5 7" id="KW-0949">S-adenosyl-L-methionine</keyword>
<evidence type="ECO:0000256" key="2">
    <source>
        <dbReference type="ARBA" id="ARBA00022552"/>
    </source>
</evidence>
<comment type="caution">
    <text evidence="10">The sequence shown here is derived from an EMBL/GenBank/DDBJ whole genome shotgun (WGS) entry which is preliminary data.</text>
</comment>
<name>A0A0T5XCR0_9BACT</name>
<dbReference type="InterPro" id="IPR020596">
    <property type="entry name" value="rRNA_Ade_Mease_Trfase_CS"/>
</dbReference>
<protein>
    <recommendedName>
        <fullName evidence="7">Ribosomal RNA small subunit methyltransferase A</fullName>
        <ecNumber evidence="7">2.1.1.182</ecNumber>
    </recommendedName>
    <alternativeName>
        <fullName evidence="7">16S rRNA (adenine(1518)-N(6)/adenine(1519)-N(6))-dimethyltransferase</fullName>
    </alternativeName>
    <alternativeName>
        <fullName evidence="7">16S rRNA dimethyladenosine transferase</fullName>
    </alternativeName>
    <alternativeName>
        <fullName evidence="7">16S rRNA dimethylase</fullName>
    </alternativeName>
    <alternativeName>
        <fullName evidence="7">S-adenosylmethionine-6-N', N'-adenosyl(rRNA) dimethyltransferase</fullName>
    </alternativeName>
</protein>
<dbReference type="EC" id="2.1.1.182" evidence="7"/>
<feature type="binding site" evidence="7 8">
    <location>
        <position position="23"/>
    </location>
    <ligand>
        <name>S-adenosyl-L-methionine</name>
        <dbReference type="ChEBI" id="CHEBI:59789"/>
    </ligand>
</feature>
<dbReference type="InterPro" id="IPR023165">
    <property type="entry name" value="rRNA_Ade_diMease-like_C"/>
</dbReference>
<dbReference type="SMART" id="SM00650">
    <property type="entry name" value="rADc"/>
    <property type="match status" value="1"/>
</dbReference>
<dbReference type="PROSITE" id="PS51689">
    <property type="entry name" value="SAM_RNA_A_N6_MT"/>
    <property type="match status" value="1"/>
</dbReference>
<dbReference type="GO" id="GO:0003723">
    <property type="term" value="F:RNA binding"/>
    <property type="evidence" value="ECO:0007669"/>
    <property type="project" value="UniProtKB-UniRule"/>
</dbReference>
<evidence type="ECO:0000313" key="10">
    <source>
        <dbReference type="EMBL" id="KRT36081.1"/>
    </source>
</evidence>
<dbReference type="InterPro" id="IPR001737">
    <property type="entry name" value="KsgA/Erm"/>
</dbReference>
<dbReference type="PANTHER" id="PTHR11727:SF7">
    <property type="entry name" value="DIMETHYLADENOSINE TRANSFERASE-RELATED"/>
    <property type="match status" value="1"/>
</dbReference>
<feature type="binding site" evidence="7 8">
    <location>
        <position position="21"/>
    </location>
    <ligand>
        <name>S-adenosyl-L-methionine</name>
        <dbReference type="ChEBI" id="CHEBI:59789"/>
    </ligand>
</feature>
<keyword evidence="6 7" id="KW-0694">RNA-binding</keyword>
<comment type="function">
    <text evidence="7">Specifically dimethylates two adjacent adenosines (A1518 and A1519) in the loop of a conserved hairpin near the 3'-end of 16S rRNA in the 30S particle. May play a critical role in biogenesis of 30S subunits.</text>
</comment>
<dbReference type="SUPFAM" id="SSF53335">
    <property type="entry name" value="S-adenosyl-L-methionine-dependent methyltransferases"/>
    <property type="match status" value="1"/>
</dbReference>
<dbReference type="GO" id="GO:0052908">
    <property type="term" value="F:16S rRNA (adenine(1518)-N(6)/adenine(1519)-N(6))-dimethyltransferase activity"/>
    <property type="evidence" value="ECO:0007669"/>
    <property type="project" value="UniProtKB-EC"/>
</dbReference>
<keyword evidence="3 7" id="KW-0489">Methyltransferase</keyword>
<feature type="binding site" evidence="7 8">
    <location>
        <position position="96"/>
    </location>
    <ligand>
        <name>S-adenosyl-L-methionine</name>
        <dbReference type="ChEBI" id="CHEBI:59789"/>
    </ligand>
</feature>
<dbReference type="InterPro" id="IPR029063">
    <property type="entry name" value="SAM-dependent_MTases_sf"/>
</dbReference>
<keyword evidence="1 7" id="KW-0963">Cytoplasm</keyword>
<evidence type="ECO:0000256" key="7">
    <source>
        <dbReference type="HAMAP-Rule" id="MF_00607"/>
    </source>
</evidence>
<evidence type="ECO:0000259" key="9">
    <source>
        <dbReference type="SMART" id="SM00650"/>
    </source>
</evidence>
<keyword evidence="4 7" id="KW-0808">Transferase</keyword>
<dbReference type="NCBIfam" id="TIGR00755">
    <property type="entry name" value="ksgA"/>
    <property type="match status" value="1"/>
</dbReference>
<dbReference type="Pfam" id="PF00398">
    <property type="entry name" value="RrnaAD"/>
    <property type="match status" value="1"/>
</dbReference>
<evidence type="ECO:0000256" key="1">
    <source>
        <dbReference type="ARBA" id="ARBA00022490"/>
    </source>
</evidence>
<keyword evidence="2 7" id="KW-0698">rRNA processing</keyword>
<dbReference type="Gene3D" id="1.10.8.100">
    <property type="entry name" value="Ribosomal RNA adenine dimethylase-like, domain 2"/>
    <property type="match status" value="1"/>
</dbReference>
<reference evidence="11" key="1">
    <citation type="submission" date="2012-09" db="EMBL/GenBank/DDBJ databases">
        <authorList>
            <person name="Weinstock G."/>
            <person name="Sodergren E."/>
            <person name="Clifton S."/>
            <person name="Fulton L."/>
            <person name="Fulton B."/>
            <person name="Courtney L."/>
            <person name="Fronick C."/>
            <person name="Harrison M."/>
            <person name="Strong C."/>
            <person name="Farmer C."/>
            <person name="Delehaunty K."/>
            <person name="Markovic C."/>
            <person name="Hall O."/>
            <person name="Minx P."/>
            <person name="Tomlinson C."/>
            <person name="Mitreva M."/>
            <person name="Nelson J."/>
            <person name="Hou S."/>
            <person name="Wollam A."/>
            <person name="Pepin K.H."/>
            <person name="Johnson M."/>
            <person name="Bhonagiri V."/>
            <person name="Nash W.E."/>
            <person name="Suruliraj S."/>
            <person name="Warren W."/>
            <person name="Chinwalla A."/>
            <person name="Mardis E.R."/>
            <person name="Wilson R.K."/>
        </authorList>
    </citation>
    <scope>NUCLEOTIDE SEQUENCE [LARGE SCALE GENOMIC DNA]</scope>
    <source>
        <strain evidence="11">OS1</strain>
    </source>
</reference>
<dbReference type="EMBL" id="ACJX03000001">
    <property type="protein sequence ID" value="KRT36081.1"/>
    <property type="molecule type" value="Genomic_DNA"/>
</dbReference>
<dbReference type="STRING" id="592015.HMPREF1705_03341"/>
<dbReference type="RefSeq" id="WP_009201223.1">
    <property type="nucleotide sequence ID" value="NZ_ACJX03000001.1"/>
</dbReference>
<sequence>MRNMTRNTQKGHKAKKSLGQNFLVDPNIARWMVENAALNEDDVVLEVGPGKGMLTKEILTSQCRFLHVIEIDKTLAPFLEPIVKTSKNRMSVIWGDVLTINLKELSPPPTKVLANIPYNITTPLIWQILEHLVPLGTRELLLMLQLELAQRLCAKPKTKDRSPIGITIEKMGKAQIVKKVPPNVFWPTPKVESAIVHIIIDKDLKLASDHTWRRLLRVAFARRRKTLANNLSCVYDFFKDKDKTSKLLDDLKLPTTVRAEELTVDDWHHLYEFISKID</sequence>
<dbReference type="Gene3D" id="3.40.50.150">
    <property type="entry name" value="Vaccinia Virus protein VP39"/>
    <property type="match status" value="1"/>
</dbReference>
<dbReference type="InterPro" id="IPR011530">
    <property type="entry name" value="rRNA_adenine_dimethylase"/>
</dbReference>
<comment type="subcellular location">
    <subcellularLocation>
        <location evidence="7">Cytoplasm</location>
    </subcellularLocation>
</comment>
<dbReference type="OrthoDB" id="9814755at2"/>
<feature type="domain" description="Ribosomal RNA adenine methylase transferase N-terminal" evidence="9">
    <location>
        <begin position="28"/>
        <end position="202"/>
    </location>
</feature>